<protein>
    <submittedName>
        <fullName evidence="1">Uncharacterized protein</fullName>
    </submittedName>
</protein>
<name>A0A2R3Z3B7_9FLAO</name>
<dbReference type="RefSeq" id="WP_107011539.1">
    <property type="nucleotide sequence ID" value="NZ_CP028136.1"/>
</dbReference>
<gene>
    <name evidence="1" type="ORF">C7S20_05490</name>
</gene>
<reference evidence="2" key="1">
    <citation type="submission" date="2018-03" db="EMBL/GenBank/DDBJ databases">
        <title>Gramella fulva sp. nov., isolated from a dry surface of tidal flat.</title>
        <authorList>
            <person name="Hwang S.H."/>
            <person name="Hwang W.M."/>
            <person name="Kang K."/>
            <person name="Ahn T.-Y."/>
        </authorList>
    </citation>
    <scope>NUCLEOTIDE SEQUENCE [LARGE SCALE GENOMIC DNA]</scope>
    <source>
        <strain evidence="2">SH35</strain>
    </source>
</reference>
<sequence length="143" mass="16255">MKEFNENNTKKKSDFPPGYGKFPYVVGKMGYARYLQIPIHRTSKADDSSLKGIFISEKEQPDLKMKSEHNLDALMQVRKLHYEKSEIYMPMCLVEGPEDAIYVDEQGNASGNSSIPKGGVLLTATHEIISMYGLHYYMPNVRS</sequence>
<dbReference type="OrthoDB" id="1467455at2"/>
<evidence type="ECO:0000313" key="2">
    <source>
        <dbReference type="Proteomes" id="UP000241507"/>
    </source>
</evidence>
<accession>A0A2R3Z3B7</accession>
<evidence type="ECO:0000313" key="1">
    <source>
        <dbReference type="EMBL" id="AVR44761.1"/>
    </source>
</evidence>
<dbReference type="AlphaFoldDB" id="A0A2R3Z3B7"/>
<organism evidence="1 2">
    <name type="scientific">Christiangramia fulva</name>
    <dbReference type="NCBI Taxonomy" id="2126553"/>
    <lineage>
        <taxon>Bacteria</taxon>
        <taxon>Pseudomonadati</taxon>
        <taxon>Bacteroidota</taxon>
        <taxon>Flavobacteriia</taxon>
        <taxon>Flavobacteriales</taxon>
        <taxon>Flavobacteriaceae</taxon>
        <taxon>Christiangramia</taxon>
    </lineage>
</organism>
<proteinExistence type="predicted"/>
<dbReference type="KEGG" id="grs:C7S20_05490"/>
<keyword evidence="2" id="KW-1185">Reference proteome</keyword>
<dbReference type="EMBL" id="CP028136">
    <property type="protein sequence ID" value="AVR44761.1"/>
    <property type="molecule type" value="Genomic_DNA"/>
</dbReference>
<dbReference type="Proteomes" id="UP000241507">
    <property type="component" value="Chromosome"/>
</dbReference>